<dbReference type="Proteomes" id="UP000536685">
    <property type="component" value="Unassembled WGS sequence"/>
</dbReference>
<comment type="caution">
    <text evidence="9">The sequence shown here is derived from an EMBL/GenBank/DDBJ whole genome shotgun (WGS) entry which is preliminary data.</text>
</comment>
<gene>
    <name evidence="9" type="ORF">HD599_002643</name>
</gene>
<dbReference type="NCBIfam" id="TIGR02937">
    <property type="entry name" value="sigma70-ECF"/>
    <property type="match status" value="1"/>
</dbReference>
<accession>A0A841AK78</accession>
<dbReference type="Gene3D" id="1.10.10.10">
    <property type="entry name" value="Winged helix-like DNA-binding domain superfamily/Winged helix DNA-binding domain"/>
    <property type="match status" value="1"/>
</dbReference>
<feature type="domain" description="RNA polymerase sigma factor 70 region 4 type 2" evidence="8">
    <location>
        <begin position="130"/>
        <end position="182"/>
    </location>
</feature>
<proteinExistence type="inferred from homology"/>
<evidence type="ECO:0000256" key="1">
    <source>
        <dbReference type="ARBA" id="ARBA00010641"/>
    </source>
</evidence>
<dbReference type="InterPro" id="IPR013324">
    <property type="entry name" value="RNA_pol_sigma_r3/r4-like"/>
</dbReference>
<evidence type="ECO:0000256" key="2">
    <source>
        <dbReference type="ARBA" id="ARBA00023015"/>
    </source>
</evidence>
<feature type="domain" description="RNA polymerase sigma-70 region 2" evidence="7">
    <location>
        <begin position="35"/>
        <end position="101"/>
    </location>
</feature>
<keyword evidence="4 6" id="KW-0238">DNA-binding</keyword>
<sequence length="190" mass="20911">MNAAPPGPRIALADASDSTLTARIVDGDVAAFEVLARRHGGLMRAYAQRLLGSNAESDDVVQDAFVLAWQKIGDLADGASVRSWLMRIVTTKSIDRIRARKQHADIDDWDAPTPSNQSPEHRVEVSLQMDALSSALARLPENQRRCWIMKEVGGSSYDEIAADLDVPVSTVRGQLARARQTLMSEMEAWR</sequence>
<dbReference type="InterPro" id="IPR014284">
    <property type="entry name" value="RNA_pol_sigma-70_dom"/>
</dbReference>
<dbReference type="EMBL" id="JACHMJ010000001">
    <property type="protein sequence ID" value="MBB5844320.1"/>
    <property type="molecule type" value="Genomic_DNA"/>
</dbReference>
<keyword evidence="5 6" id="KW-0804">Transcription</keyword>
<dbReference type="Gene3D" id="1.10.1740.10">
    <property type="match status" value="1"/>
</dbReference>
<dbReference type="InterPro" id="IPR036388">
    <property type="entry name" value="WH-like_DNA-bd_sf"/>
</dbReference>
<protein>
    <recommendedName>
        <fullName evidence="6">RNA polymerase sigma factor</fullName>
    </recommendedName>
</protein>
<dbReference type="Pfam" id="PF08281">
    <property type="entry name" value="Sigma70_r4_2"/>
    <property type="match status" value="1"/>
</dbReference>
<dbReference type="GO" id="GO:0006352">
    <property type="term" value="P:DNA-templated transcription initiation"/>
    <property type="evidence" value="ECO:0007669"/>
    <property type="project" value="InterPro"/>
</dbReference>
<dbReference type="CDD" id="cd06171">
    <property type="entry name" value="Sigma70_r4"/>
    <property type="match status" value="1"/>
</dbReference>
<evidence type="ECO:0000259" key="7">
    <source>
        <dbReference type="Pfam" id="PF04542"/>
    </source>
</evidence>
<evidence type="ECO:0000256" key="3">
    <source>
        <dbReference type="ARBA" id="ARBA00023082"/>
    </source>
</evidence>
<dbReference type="AlphaFoldDB" id="A0A841AK78"/>
<name>A0A841AK78_9MICO</name>
<evidence type="ECO:0000256" key="5">
    <source>
        <dbReference type="ARBA" id="ARBA00023163"/>
    </source>
</evidence>
<dbReference type="InterPro" id="IPR000838">
    <property type="entry name" value="RNA_pol_sigma70_ECF_CS"/>
</dbReference>
<dbReference type="PANTHER" id="PTHR43133:SF8">
    <property type="entry name" value="RNA POLYMERASE SIGMA FACTOR HI_1459-RELATED"/>
    <property type="match status" value="1"/>
</dbReference>
<organism evidence="9 10">
    <name type="scientific">Conyzicola lurida</name>
    <dbReference type="NCBI Taxonomy" id="1172621"/>
    <lineage>
        <taxon>Bacteria</taxon>
        <taxon>Bacillati</taxon>
        <taxon>Actinomycetota</taxon>
        <taxon>Actinomycetes</taxon>
        <taxon>Micrococcales</taxon>
        <taxon>Microbacteriaceae</taxon>
        <taxon>Conyzicola</taxon>
    </lineage>
</organism>
<dbReference type="SUPFAM" id="SSF88659">
    <property type="entry name" value="Sigma3 and sigma4 domains of RNA polymerase sigma factors"/>
    <property type="match status" value="1"/>
</dbReference>
<keyword evidence="10" id="KW-1185">Reference proteome</keyword>
<dbReference type="GO" id="GO:0006950">
    <property type="term" value="P:response to stress"/>
    <property type="evidence" value="ECO:0007669"/>
    <property type="project" value="UniProtKB-ARBA"/>
</dbReference>
<dbReference type="GO" id="GO:0016987">
    <property type="term" value="F:sigma factor activity"/>
    <property type="evidence" value="ECO:0007669"/>
    <property type="project" value="UniProtKB-KW"/>
</dbReference>
<keyword evidence="3 6" id="KW-0731">Sigma factor</keyword>
<dbReference type="Pfam" id="PF04542">
    <property type="entry name" value="Sigma70_r2"/>
    <property type="match status" value="1"/>
</dbReference>
<evidence type="ECO:0000256" key="6">
    <source>
        <dbReference type="RuleBase" id="RU000716"/>
    </source>
</evidence>
<keyword evidence="2 6" id="KW-0805">Transcription regulation</keyword>
<evidence type="ECO:0000313" key="9">
    <source>
        <dbReference type="EMBL" id="MBB5844320.1"/>
    </source>
</evidence>
<dbReference type="InterPro" id="IPR013249">
    <property type="entry name" value="RNA_pol_sigma70_r4_t2"/>
</dbReference>
<evidence type="ECO:0000313" key="10">
    <source>
        <dbReference type="Proteomes" id="UP000536685"/>
    </source>
</evidence>
<dbReference type="SUPFAM" id="SSF88946">
    <property type="entry name" value="Sigma2 domain of RNA polymerase sigma factors"/>
    <property type="match status" value="1"/>
</dbReference>
<dbReference type="InterPro" id="IPR013325">
    <property type="entry name" value="RNA_pol_sigma_r2"/>
</dbReference>
<dbReference type="InterPro" id="IPR039425">
    <property type="entry name" value="RNA_pol_sigma-70-like"/>
</dbReference>
<dbReference type="InterPro" id="IPR007627">
    <property type="entry name" value="RNA_pol_sigma70_r2"/>
</dbReference>
<reference evidence="9 10" key="1">
    <citation type="submission" date="2020-08" db="EMBL/GenBank/DDBJ databases">
        <title>Sequencing the genomes of 1000 actinobacteria strains.</title>
        <authorList>
            <person name="Klenk H.-P."/>
        </authorList>
    </citation>
    <scope>NUCLEOTIDE SEQUENCE [LARGE SCALE GENOMIC DNA]</scope>
    <source>
        <strain evidence="9 10">DSM 105784</strain>
    </source>
</reference>
<dbReference type="RefSeq" id="WP_343062066.1">
    <property type="nucleotide sequence ID" value="NZ_JACHMJ010000001.1"/>
</dbReference>
<evidence type="ECO:0000256" key="4">
    <source>
        <dbReference type="ARBA" id="ARBA00023125"/>
    </source>
</evidence>
<dbReference type="GO" id="GO:0003677">
    <property type="term" value="F:DNA binding"/>
    <property type="evidence" value="ECO:0007669"/>
    <property type="project" value="UniProtKB-KW"/>
</dbReference>
<evidence type="ECO:0000259" key="8">
    <source>
        <dbReference type="Pfam" id="PF08281"/>
    </source>
</evidence>
<dbReference type="PROSITE" id="PS01063">
    <property type="entry name" value="SIGMA70_ECF"/>
    <property type="match status" value="1"/>
</dbReference>
<dbReference type="PANTHER" id="PTHR43133">
    <property type="entry name" value="RNA POLYMERASE ECF-TYPE SIGMA FACTO"/>
    <property type="match status" value="1"/>
</dbReference>
<comment type="similarity">
    <text evidence="1 6">Belongs to the sigma-70 factor family. ECF subfamily.</text>
</comment>